<feature type="transmembrane region" description="Helical" evidence="9">
    <location>
        <begin position="150"/>
        <end position="171"/>
    </location>
</feature>
<dbReference type="Proteomes" id="UP000268033">
    <property type="component" value="Unassembled WGS sequence"/>
</dbReference>
<dbReference type="InterPro" id="IPR055344">
    <property type="entry name" value="SecD_SecF_C_bact"/>
</dbReference>
<feature type="domain" description="Protein export membrane protein SecD/SecF C-terminal" evidence="10">
    <location>
        <begin position="102"/>
        <end position="275"/>
    </location>
</feature>
<dbReference type="HAMAP" id="MF_01464_B">
    <property type="entry name" value="SecF_B"/>
    <property type="match status" value="1"/>
</dbReference>
<evidence type="ECO:0000256" key="1">
    <source>
        <dbReference type="ARBA" id="ARBA00004651"/>
    </source>
</evidence>
<keyword evidence="7 9" id="KW-0811">Translocation</keyword>
<dbReference type="Gene3D" id="1.20.1640.10">
    <property type="entry name" value="Multidrug efflux transporter AcrB transmembrane domain"/>
    <property type="match status" value="1"/>
</dbReference>
<proteinExistence type="inferred from homology"/>
<evidence type="ECO:0000313" key="11">
    <source>
        <dbReference type="EMBL" id="ROQ24844.1"/>
    </source>
</evidence>
<evidence type="ECO:0000256" key="2">
    <source>
        <dbReference type="ARBA" id="ARBA00022448"/>
    </source>
</evidence>
<dbReference type="InterPro" id="IPR005665">
    <property type="entry name" value="SecF_bac"/>
</dbReference>
<dbReference type="STRING" id="584787.GCA_001247655_01042"/>
<feature type="transmembrane region" description="Helical" evidence="9">
    <location>
        <begin position="123"/>
        <end position="143"/>
    </location>
</feature>
<evidence type="ECO:0000256" key="6">
    <source>
        <dbReference type="ARBA" id="ARBA00022989"/>
    </source>
</evidence>
<evidence type="ECO:0000256" key="3">
    <source>
        <dbReference type="ARBA" id="ARBA00022475"/>
    </source>
</evidence>
<dbReference type="InterPro" id="IPR022813">
    <property type="entry name" value="SecD/SecF_arch_bac"/>
</dbReference>
<keyword evidence="4 9" id="KW-0812">Transmembrane</keyword>
<dbReference type="GO" id="GO:0043952">
    <property type="term" value="P:protein transport by the Sec complex"/>
    <property type="evidence" value="ECO:0007669"/>
    <property type="project" value="UniProtKB-UniRule"/>
</dbReference>
<keyword evidence="2 9" id="KW-0813">Transport</keyword>
<evidence type="ECO:0000256" key="7">
    <source>
        <dbReference type="ARBA" id="ARBA00023010"/>
    </source>
</evidence>
<keyword evidence="6 9" id="KW-1133">Transmembrane helix</keyword>
<comment type="function">
    <text evidence="9">Part of the Sec protein translocase complex. Interacts with the SecYEG preprotein conducting channel. SecDF uses the proton motive force (PMF) to complete protein translocation after the ATP-dependent function of SecA.</text>
</comment>
<comment type="subunit">
    <text evidence="9">Forms a complex with SecD. Part of the essential Sec protein translocation apparatus which comprises SecA, SecYEG and auxiliary proteins SecDF-YajC and YidC.</text>
</comment>
<dbReference type="PRINTS" id="PR01755">
    <property type="entry name" value="SECFTRNLCASE"/>
</dbReference>
<dbReference type="RefSeq" id="WP_123421754.1">
    <property type="nucleotide sequence ID" value="NZ_JBLXAC010000008.1"/>
</dbReference>
<comment type="subcellular location">
    <subcellularLocation>
        <location evidence="1 9">Cell membrane</location>
        <topology evidence="1 9">Multi-pass membrane protein</topology>
    </subcellularLocation>
</comment>
<name>A0A3N1NYC3_9GAMM</name>
<feature type="transmembrane region" description="Helical" evidence="9">
    <location>
        <begin position="12"/>
        <end position="31"/>
    </location>
</feature>
<evidence type="ECO:0000256" key="4">
    <source>
        <dbReference type="ARBA" id="ARBA00022692"/>
    </source>
</evidence>
<dbReference type="AlphaFoldDB" id="A0A3N1NYC3"/>
<dbReference type="InterPro" id="IPR048634">
    <property type="entry name" value="SecD_SecF_C"/>
</dbReference>
<evidence type="ECO:0000256" key="8">
    <source>
        <dbReference type="ARBA" id="ARBA00023136"/>
    </source>
</evidence>
<sequence>MKNLKTLSFWRYCALALSTVMVLSALVLLSWRGLALGQDFTGGMVQDITLSQPIKAEQLTQVLTPILKERPQVVKNGDGWRISYQQDPSPDFALAKVLSAKLGSPVTLVNSSFVGSQVGSGQVAQSALAVAMAALGILAYLAVRFEWRLATGAILALLHDVVLVLGVFSLFGFEFDLTVLAALLAVMGYSVNDSIVVADRLRETLGKRHKTPMPELVDNAIRSTFSRTLVTSGTTLFTVGAILLLGGEPLFGFALTLFVGIVVGTWSSIFVAATLGELFGLKPEHYLKKPREPKEGEHLPAAHFQ</sequence>
<keyword evidence="5 9" id="KW-0653">Protein transport</keyword>
<keyword evidence="3 9" id="KW-1003">Cell membrane</keyword>
<dbReference type="PANTHER" id="PTHR30081">
    <property type="entry name" value="PROTEIN-EXPORT MEMBRANE PROTEIN SEC"/>
    <property type="match status" value="1"/>
</dbReference>
<evidence type="ECO:0000313" key="12">
    <source>
        <dbReference type="Proteomes" id="UP000268033"/>
    </source>
</evidence>
<organism evidence="11 12">
    <name type="scientific">Gallaecimonas pentaromativorans</name>
    <dbReference type="NCBI Taxonomy" id="584787"/>
    <lineage>
        <taxon>Bacteria</taxon>
        <taxon>Pseudomonadati</taxon>
        <taxon>Pseudomonadota</taxon>
        <taxon>Gammaproteobacteria</taxon>
        <taxon>Enterobacterales</taxon>
        <taxon>Gallaecimonadaceae</taxon>
        <taxon>Gallaecimonas</taxon>
    </lineage>
</organism>
<feature type="transmembrane region" description="Helical" evidence="9">
    <location>
        <begin position="253"/>
        <end position="281"/>
    </location>
</feature>
<dbReference type="GO" id="GO:0005886">
    <property type="term" value="C:plasma membrane"/>
    <property type="evidence" value="ECO:0007669"/>
    <property type="project" value="UniProtKB-SubCell"/>
</dbReference>
<keyword evidence="8 9" id="KW-0472">Membrane</keyword>
<keyword evidence="12" id="KW-1185">Reference proteome</keyword>
<evidence type="ECO:0000256" key="5">
    <source>
        <dbReference type="ARBA" id="ARBA00022927"/>
    </source>
</evidence>
<dbReference type="GO" id="GO:0006605">
    <property type="term" value="P:protein targeting"/>
    <property type="evidence" value="ECO:0007669"/>
    <property type="project" value="UniProtKB-UniRule"/>
</dbReference>
<dbReference type="Pfam" id="PF02355">
    <property type="entry name" value="SecD_SecF_C"/>
    <property type="match status" value="1"/>
</dbReference>
<comment type="caution">
    <text evidence="11">The sequence shown here is derived from an EMBL/GenBank/DDBJ whole genome shotgun (WGS) entry which is preliminary data.</text>
</comment>
<dbReference type="GO" id="GO:0065002">
    <property type="term" value="P:intracellular protein transmembrane transport"/>
    <property type="evidence" value="ECO:0007669"/>
    <property type="project" value="UniProtKB-UniRule"/>
</dbReference>
<dbReference type="SUPFAM" id="SSF82866">
    <property type="entry name" value="Multidrug efflux transporter AcrB transmembrane domain"/>
    <property type="match status" value="1"/>
</dbReference>
<gene>
    <name evidence="9" type="primary">secF</name>
    <name evidence="11" type="ORF">EDC28_10691</name>
</gene>
<feature type="transmembrane region" description="Helical" evidence="9">
    <location>
        <begin position="229"/>
        <end position="247"/>
    </location>
</feature>
<accession>A0A3N1NYC3</accession>
<protein>
    <recommendedName>
        <fullName evidence="9">Protein-export membrane protein SecF</fullName>
    </recommendedName>
</protein>
<comment type="similarity">
    <text evidence="9">Belongs to the SecD/SecF family. SecF subfamily.</text>
</comment>
<dbReference type="NCBIfam" id="TIGR00916">
    <property type="entry name" value="2A0604s01"/>
    <property type="match status" value="1"/>
</dbReference>
<reference evidence="11 12" key="1">
    <citation type="submission" date="2018-11" db="EMBL/GenBank/DDBJ databases">
        <title>Genomic Encyclopedia of Type Strains, Phase IV (KMG-IV): sequencing the most valuable type-strain genomes for metagenomic binning, comparative biology and taxonomic classification.</title>
        <authorList>
            <person name="Goeker M."/>
        </authorList>
    </citation>
    <scope>NUCLEOTIDE SEQUENCE [LARGE SCALE GENOMIC DNA]</scope>
    <source>
        <strain evidence="11 12">DSM 21945</strain>
    </source>
</reference>
<dbReference type="GO" id="GO:0015450">
    <property type="term" value="F:protein-transporting ATPase activity"/>
    <property type="evidence" value="ECO:0007669"/>
    <property type="project" value="InterPro"/>
</dbReference>
<evidence type="ECO:0000256" key="9">
    <source>
        <dbReference type="HAMAP-Rule" id="MF_01464"/>
    </source>
</evidence>
<feature type="transmembrane region" description="Helical" evidence="9">
    <location>
        <begin position="177"/>
        <end position="198"/>
    </location>
</feature>
<dbReference type="PANTHER" id="PTHR30081:SF8">
    <property type="entry name" value="PROTEIN TRANSLOCASE SUBUNIT SECF"/>
    <property type="match status" value="1"/>
</dbReference>
<dbReference type="NCBIfam" id="TIGR00966">
    <property type="entry name" value="transloc_SecF"/>
    <property type="match status" value="1"/>
</dbReference>
<dbReference type="EMBL" id="RJUL01000006">
    <property type="protein sequence ID" value="ROQ24844.1"/>
    <property type="molecule type" value="Genomic_DNA"/>
</dbReference>
<evidence type="ECO:0000259" key="10">
    <source>
        <dbReference type="Pfam" id="PF02355"/>
    </source>
</evidence>
<dbReference type="InterPro" id="IPR022645">
    <property type="entry name" value="SecD/SecF_bac"/>
</dbReference>